<dbReference type="HAMAP" id="MF_00163">
    <property type="entry name" value="Pep_deformylase"/>
    <property type="match status" value="1"/>
</dbReference>
<protein>
    <recommendedName>
        <fullName evidence="2">Peptide deformylase</fullName>
        <shortName evidence="2">PDF</shortName>
        <ecNumber evidence="2">3.5.1.88</ecNumber>
    </recommendedName>
    <alternativeName>
        <fullName evidence="2">Polypeptide deformylase</fullName>
    </alternativeName>
</protein>
<keyword evidence="2" id="KW-0648">Protein biosynthesis</keyword>
<comment type="function">
    <text evidence="2">Removes the formyl group from the N-terminal Met of newly synthesized proteins. Requires at least a dipeptide for an efficient rate of reaction. N-terminal L-methionine is a prerequisite for activity but the enzyme has broad specificity at other positions.</text>
</comment>
<organism evidence="3">
    <name type="scientific">candidate division WOR-3 bacterium</name>
    <dbReference type="NCBI Taxonomy" id="2052148"/>
    <lineage>
        <taxon>Bacteria</taxon>
        <taxon>Bacteria division WOR-3</taxon>
    </lineage>
</organism>
<feature type="binding site" evidence="2">
    <location>
        <position position="143"/>
    </location>
    <ligand>
        <name>Fe cation</name>
        <dbReference type="ChEBI" id="CHEBI:24875"/>
    </ligand>
</feature>
<keyword evidence="2" id="KW-0408">Iron</keyword>
<feature type="binding site" evidence="2">
    <location>
        <position position="139"/>
    </location>
    <ligand>
        <name>Fe cation</name>
        <dbReference type="ChEBI" id="CHEBI:24875"/>
    </ligand>
</feature>
<keyword evidence="2 3" id="KW-0378">Hydrolase</keyword>
<evidence type="ECO:0000313" key="3">
    <source>
        <dbReference type="EMBL" id="HDM89966.1"/>
    </source>
</evidence>
<dbReference type="NCBIfam" id="NF001159">
    <property type="entry name" value="PRK00150.1-3"/>
    <property type="match status" value="1"/>
</dbReference>
<dbReference type="Pfam" id="PF01327">
    <property type="entry name" value="Pep_deformylase"/>
    <property type="match status" value="1"/>
</dbReference>
<reference evidence="3" key="1">
    <citation type="journal article" date="2020" name="mSystems">
        <title>Genome- and Community-Level Interaction Insights into Carbon Utilization and Element Cycling Functions of Hydrothermarchaeota in Hydrothermal Sediment.</title>
        <authorList>
            <person name="Zhou Z."/>
            <person name="Liu Y."/>
            <person name="Xu W."/>
            <person name="Pan J."/>
            <person name="Luo Z.H."/>
            <person name="Li M."/>
        </authorList>
    </citation>
    <scope>NUCLEOTIDE SEQUENCE [LARGE SCALE GENOMIC DNA]</scope>
    <source>
        <strain evidence="3">HyVt-237</strain>
    </source>
</reference>
<dbReference type="Gene3D" id="3.90.45.10">
    <property type="entry name" value="Peptide deformylase"/>
    <property type="match status" value="1"/>
</dbReference>
<dbReference type="NCBIfam" id="TIGR00079">
    <property type="entry name" value="pept_deformyl"/>
    <property type="match status" value="1"/>
</dbReference>
<dbReference type="GO" id="GO:0042586">
    <property type="term" value="F:peptide deformylase activity"/>
    <property type="evidence" value="ECO:0007669"/>
    <property type="project" value="UniProtKB-UniRule"/>
</dbReference>
<dbReference type="GO" id="GO:0006412">
    <property type="term" value="P:translation"/>
    <property type="evidence" value="ECO:0007669"/>
    <property type="project" value="UniProtKB-UniRule"/>
</dbReference>
<gene>
    <name evidence="2 3" type="primary">def</name>
    <name evidence="3" type="ORF">ENG67_02020</name>
</gene>
<comment type="cofactor">
    <cofactor evidence="2">
        <name>Fe(2+)</name>
        <dbReference type="ChEBI" id="CHEBI:29033"/>
    </cofactor>
    <text evidence="2">Binds 1 Fe(2+) ion.</text>
</comment>
<proteinExistence type="inferred from homology"/>
<evidence type="ECO:0000256" key="2">
    <source>
        <dbReference type="HAMAP-Rule" id="MF_00163"/>
    </source>
</evidence>
<dbReference type="PIRSF" id="PIRSF004749">
    <property type="entry name" value="Pep_def"/>
    <property type="match status" value="1"/>
</dbReference>
<sequence>MSVLPIRIIGDEILRQKAEPIADVGDEHIRLAYDMAETMIAERGIGLAAPQVGKSVRLIVVDLKYLEKGDSPLMLINPEIAYIEGSVSMEEGCLSIPGLFAHVERPEKVVVKGLAIRDERKVVEVEISADDLYARVLLHEIDHLDGILFVDRLPLEERISLLAKWQREKEKLLSSKKKKEASL</sequence>
<feature type="active site" evidence="2">
    <location>
        <position position="140"/>
    </location>
</feature>
<name>A0A7C0X8B4_UNCW3</name>
<keyword evidence="2" id="KW-0479">Metal-binding</keyword>
<dbReference type="GO" id="GO:0046872">
    <property type="term" value="F:metal ion binding"/>
    <property type="evidence" value="ECO:0007669"/>
    <property type="project" value="UniProtKB-KW"/>
</dbReference>
<dbReference type="InterPro" id="IPR023635">
    <property type="entry name" value="Peptide_deformylase"/>
</dbReference>
<dbReference type="EMBL" id="DRBW01000074">
    <property type="protein sequence ID" value="HDM89966.1"/>
    <property type="molecule type" value="Genomic_DNA"/>
</dbReference>
<dbReference type="PANTHER" id="PTHR10458:SF22">
    <property type="entry name" value="PEPTIDE DEFORMYLASE"/>
    <property type="match status" value="1"/>
</dbReference>
<dbReference type="EC" id="3.5.1.88" evidence="2"/>
<dbReference type="PRINTS" id="PR01576">
    <property type="entry name" value="PDEFORMYLASE"/>
</dbReference>
<accession>A0A7C0X8B4</accession>
<comment type="catalytic activity">
    <reaction evidence="2">
        <text>N-terminal N-formyl-L-methionyl-[peptide] + H2O = N-terminal L-methionyl-[peptide] + formate</text>
        <dbReference type="Rhea" id="RHEA:24420"/>
        <dbReference type="Rhea" id="RHEA-COMP:10639"/>
        <dbReference type="Rhea" id="RHEA-COMP:10640"/>
        <dbReference type="ChEBI" id="CHEBI:15377"/>
        <dbReference type="ChEBI" id="CHEBI:15740"/>
        <dbReference type="ChEBI" id="CHEBI:49298"/>
        <dbReference type="ChEBI" id="CHEBI:64731"/>
        <dbReference type="EC" id="3.5.1.88"/>
    </reaction>
</comment>
<evidence type="ECO:0000256" key="1">
    <source>
        <dbReference type="ARBA" id="ARBA00010759"/>
    </source>
</evidence>
<comment type="caution">
    <text evidence="3">The sequence shown here is derived from an EMBL/GenBank/DDBJ whole genome shotgun (WGS) entry which is preliminary data.</text>
</comment>
<dbReference type="PANTHER" id="PTHR10458">
    <property type="entry name" value="PEPTIDE DEFORMYLASE"/>
    <property type="match status" value="1"/>
</dbReference>
<comment type="similarity">
    <text evidence="1 2">Belongs to the polypeptide deformylase family.</text>
</comment>
<dbReference type="InterPro" id="IPR036821">
    <property type="entry name" value="Peptide_deformylase_sf"/>
</dbReference>
<dbReference type="SUPFAM" id="SSF56420">
    <property type="entry name" value="Peptide deformylase"/>
    <property type="match status" value="1"/>
</dbReference>
<dbReference type="Proteomes" id="UP000885931">
    <property type="component" value="Unassembled WGS sequence"/>
</dbReference>
<feature type="binding site" evidence="2">
    <location>
        <position position="93"/>
    </location>
    <ligand>
        <name>Fe cation</name>
        <dbReference type="ChEBI" id="CHEBI:24875"/>
    </ligand>
</feature>
<dbReference type="AlphaFoldDB" id="A0A7C0X8B4"/>
<dbReference type="CDD" id="cd00487">
    <property type="entry name" value="Pep_deformylase"/>
    <property type="match status" value="1"/>
</dbReference>